<evidence type="ECO:0000313" key="12">
    <source>
        <dbReference type="EMBL" id="SMQ54662.1"/>
    </source>
</evidence>
<evidence type="ECO:0000256" key="6">
    <source>
        <dbReference type="ARBA" id="ARBA00022737"/>
    </source>
</evidence>
<dbReference type="AlphaFoldDB" id="A0A1X7S4R6"/>
<feature type="compositionally biased region" description="Polar residues" evidence="10">
    <location>
        <begin position="440"/>
        <end position="452"/>
    </location>
</feature>
<name>A0A1X7S4R6_ZYMT9</name>
<dbReference type="PROSITE" id="PS51808">
    <property type="entry name" value="CHCH"/>
    <property type="match status" value="2"/>
</dbReference>
<comment type="subcellular location">
    <subcellularLocation>
        <location evidence="2">Mitochondrion</location>
    </subcellularLocation>
</comment>
<sequence>MAARQPRFNQQVLIDTTPLPDSIPKVQEIGASSAPLLSASFFIGARCKPYNDDFMLCKTEANGKGETECLKEGRKVTRCAASVIEDINKSCLDVFRQHWKCLDNNNQQLWQCRAAERQLNKCVFENLKLEKTIPGAPENETPVHLRKKQIYAHSLYALATAMLHADGLGVALVRNHKDYNEKNVSQDHMEQSLRHKNGDRFLDDRCLAHYAAVHRQIRTDSDEVVKVAIRFDPKLFKMFTSDILQVKILVGKHTHTHHIGEPTGGFVHAEVLGMPDSDKGIALPCSKSRKVLSAGIRSTSRGFRAADDTVAIFITRGRFASDRKSSRKDLGFTPIASKNGHTYAFQFQCLPKGSPLATGPFPKPNSILAMRPSSNHAEMHRRLTTPALPSPKPRMTSISSTPTPSNPTTKFNAQATVGRNFGEASQTTIAFTTNKRKATSENSAYSPSSDYDGSTVKKQKFSSQGQVADTQALELTTPVQTKLWRRPQDIGIGKLSREIIDLTLDDSADEPGLPVKPALSVQKDAEDLPVKAVFAAHEDEQEMDAEDVLLELREVQLQRRLRAMQKKFRQGKVSENDIKREGA</sequence>
<evidence type="ECO:0000256" key="8">
    <source>
        <dbReference type="ARBA" id="ARBA00023128"/>
    </source>
</evidence>
<proteinExistence type="inferred from homology"/>
<dbReference type="InterPro" id="IPR016680">
    <property type="entry name" value="NDUFA8"/>
</dbReference>
<dbReference type="PANTHER" id="PTHR13344:SF0">
    <property type="entry name" value="NADH DEHYDROGENASE [UBIQUINONE] 1 ALPHA SUBCOMPLEX SUBUNIT 8"/>
    <property type="match status" value="1"/>
</dbReference>
<evidence type="ECO:0000256" key="4">
    <source>
        <dbReference type="ARBA" id="ARBA00022448"/>
    </source>
</evidence>
<feature type="region of interest" description="Disordered" evidence="10">
    <location>
        <begin position="384"/>
        <end position="412"/>
    </location>
</feature>
<keyword evidence="8" id="KW-0496">Mitochondrion</keyword>
<keyword evidence="4" id="KW-0813">Transport</keyword>
<evidence type="ECO:0000256" key="2">
    <source>
        <dbReference type="ARBA" id="ARBA00004173"/>
    </source>
</evidence>
<keyword evidence="13" id="KW-1185">Reference proteome</keyword>
<dbReference type="EMBL" id="LT853701">
    <property type="protein sequence ID" value="SMQ54662.1"/>
    <property type="molecule type" value="Genomic_DNA"/>
</dbReference>
<evidence type="ECO:0000259" key="11">
    <source>
        <dbReference type="Pfam" id="PF06747"/>
    </source>
</evidence>
<dbReference type="InterPro" id="IPR010625">
    <property type="entry name" value="CHCH"/>
</dbReference>
<evidence type="ECO:0000256" key="10">
    <source>
        <dbReference type="SAM" id="MobiDB-lite"/>
    </source>
</evidence>
<evidence type="ECO:0000256" key="3">
    <source>
        <dbReference type="ARBA" id="ARBA00010705"/>
    </source>
</evidence>
<evidence type="ECO:0000313" key="13">
    <source>
        <dbReference type="Proteomes" id="UP000215127"/>
    </source>
</evidence>
<keyword evidence="7" id="KW-0249">Electron transport</keyword>
<keyword evidence="6" id="KW-0677">Repeat</keyword>
<evidence type="ECO:0000256" key="9">
    <source>
        <dbReference type="ARBA" id="ARBA00023157"/>
    </source>
</evidence>
<comment type="similarity">
    <text evidence="3">Belongs to the complex I NDUFA8 subunit family.</text>
</comment>
<dbReference type="Proteomes" id="UP000215127">
    <property type="component" value="Chromosome 10"/>
</dbReference>
<dbReference type="GO" id="GO:0005739">
    <property type="term" value="C:mitochondrion"/>
    <property type="evidence" value="ECO:0007669"/>
    <property type="project" value="UniProtKB-SubCell"/>
</dbReference>
<evidence type="ECO:0000256" key="5">
    <source>
        <dbReference type="ARBA" id="ARBA00022660"/>
    </source>
</evidence>
<evidence type="ECO:0000256" key="7">
    <source>
        <dbReference type="ARBA" id="ARBA00022982"/>
    </source>
</evidence>
<keyword evidence="9" id="KW-1015">Disulfide bond</keyword>
<dbReference type="GO" id="GO:0006120">
    <property type="term" value="P:mitochondrial electron transport, NADH to ubiquinone"/>
    <property type="evidence" value="ECO:0007669"/>
    <property type="project" value="InterPro"/>
</dbReference>
<feature type="domain" description="CHCH" evidence="11">
    <location>
        <begin position="91"/>
        <end position="124"/>
    </location>
</feature>
<reference evidence="12 13" key="1">
    <citation type="submission" date="2016-06" db="EMBL/GenBank/DDBJ databases">
        <authorList>
            <person name="Kjaerup R.B."/>
            <person name="Dalgaard T.S."/>
            <person name="Juul-Madsen H.R."/>
        </authorList>
    </citation>
    <scope>NUCLEOTIDE SEQUENCE [LARGE SCALE GENOMIC DNA]</scope>
</reference>
<dbReference type="PANTHER" id="PTHR13344">
    <property type="entry name" value="NADH-UBIQUINONE OXIDOREDUCTASE"/>
    <property type="match status" value="1"/>
</dbReference>
<feature type="region of interest" description="Disordered" evidence="10">
    <location>
        <begin position="432"/>
        <end position="457"/>
    </location>
</feature>
<organism evidence="12 13">
    <name type="scientific">Zymoseptoria tritici (strain ST99CH_3D7)</name>
    <dbReference type="NCBI Taxonomy" id="1276538"/>
    <lineage>
        <taxon>Eukaryota</taxon>
        <taxon>Fungi</taxon>
        <taxon>Dikarya</taxon>
        <taxon>Ascomycota</taxon>
        <taxon>Pezizomycotina</taxon>
        <taxon>Dothideomycetes</taxon>
        <taxon>Dothideomycetidae</taxon>
        <taxon>Mycosphaerellales</taxon>
        <taxon>Mycosphaerellaceae</taxon>
        <taxon>Zymoseptoria</taxon>
    </lineage>
</organism>
<dbReference type="STRING" id="1276538.A0A1X7S4R6"/>
<accession>A0A1X7S4R6</accession>
<comment type="function">
    <text evidence="1">Accessory subunit of the mitochondrial membrane respiratory chain NADH dehydrogenase (Complex I), that is believed not to be involved in catalysis. Complex I functions in the transfer of electrons from NADH to the respiratory chain. The immediate electron acceptor for the enzyme is believed to be ubiquinone.</text>
</comment>
<protein>
    <recommendedName>
        <fullName evidence="11">CHCH domain-containing protein</fullName>
    </recommendedName>
</protein>
<evidence type="ECO:0000256" key="1">
    <source>
        <dbReference type="ARBA" id="ARBA00003195"/>
    </source>
</evidence>
<gene>
    <name evidence="12" type="ORF">ZT3D7_G9817</name>
</gene>
<feature type="compositionally biased region" description="Low complexity" evidence="10">
    <location>
        <begin position="396"/>
        <end position="409"/>
    </location>
</feature>
<dbReference type="Pfam" id="PF06747">
    <property type="entry name" value="CHCH"/>
    <property type="match status" value="1"/>
</dbReference>
<keyword evidence="5" id="KW-0679">Respiratory chain</keyword>